<keyword evidence="5" id="KW-0325">Glycoprotein</keyword>
<keyword evidence="8" id="KW-1185">Reference proteome</keyword>
<dbReference type="AlphaFoldDB" id="A0A182NPL8"/>
<feature type="domain" description="Chitin-binding type-2" evidence="6">
    <location>
        <begin position="181"/>
        <end position="237"/>
    </location>
</feature>
<reference evidence="8" key="1">
    <citation type="submission" date="2013-03" db="EMBL/GenBank/DDBJ databases">
        <title>The Genome Sequence of Anopheles dirus WRAIR2.</title>
        <authorList>
            <consortium name="The Broad Institute Genomics Platform"/>
            <person name="Neafsey D.E."/>
            <person name="Walton C."/>
            <person name="Walker B."/>
            <person name="Young S.K."/>
            <person name="Zeng Q."/>
            <person name="Gargeya S."/>
            <person name="Fitzgerald M."/>
            <person name="Haas B."/>
            <person name="Abouelleil A."/>
            <person name="Allen A.W."/>
            <person name="Alvarado L."/>
            <person name="Arachchi H.M."/>
            <person name="Berlin A.M."/>
            <person name="Chapman S.B."/>
            <person name="Gainer-Dewar J."/>
            <person name="Goldberg J."/>
            <person name="Griggs A."/>
            <person name="Gujja S."/>
            <person name="Hansen M."/>
            <person name="Howarth C."/>
            <person name="Imamovic A."/>
            <person name="Ireland A."/>
            <person name="Larimer J."/>
            <person name="McCowan C."/>
            <person name="Murphy C."/>
            <person name="Pearson M."/>
            <person name="Poon T.W."/>
            <person name="Priest M."/>
            <person name="Roberts A."/>
            <person name="Saif S."/>
            <person name="Shea T."/>
            <person name="Sisk P."/>
            <person name="Sykes S."/>
            <person name="Wortman J."/>
            <person name="Nusbaum C."/>
            <person name="Birren B."/>
        </authorList>
    </citation>
    <scope>NUCLEOTIDE SEQUENCE [LARGE SCALE GENOMIC DNA]</scope>
    <source>
        <strain evidence="8">WRAIR2</strain>
    </source>
</reference>
<evidence type="ECO:0000256" key="1">
    <source>
        <dbReference type="ARBA" id="ARBA00022669"/>
    </source>
</evidence>
<keyword evidence="1" id="KW-0147">Chitin-binding</keyword>
<name>A0A182NPL8_9DIPT</name>
<dbReference type="InterPro" id="IPR002557">
    <property type="entry name" value="Chitin-bd_dom"/>
</dbReference>
<evidence type="ECO:0000256" key="2">
    <source>
        <dbReference type="ARBA" id="ARBA00022729"/>
    </source>
</evidence>
<evidence type="ECO:0000256" key="5">
    <source>
        <dbReference type="ARBA" id="ARBA00023180"/>
    </source>
</evidence>
<dbReference type="SMART" id="SM00494">
    <property type="entry name" value="ChtBD2"/>
    <property type="match status" value="3"/>
</dbReference>
<evidence type="ECO:0000256" key="3">
    <source>
        <dbReference type="ARBA" id="ARBA00022737"/>
    </source>
</evidence>
<evidence type="ECO:0000259" key="6">
    <source>
        <dbReference type="PROSITE" id="PS50940"/>
    </source>
</evidence>
<reference evidence="7" key="2">
    <citation type="submission" date="2020-05" db="UniProtKB">
        <authorList>
            <consortium name="EnsemblMetazoa"/>
        </authorList>
    </citation>
    <scope>IDENTIFICATION</scope>
    <source>
        <strain evidence="7">WRAIR2</strain>
    </source>
</reference>
<dbReference type="GO" id="GO:0008061">
    <property type="term" value="F:chitin binding"/>
    <property type="evidence" value="ECO:0007669"/>
    <property type="project" value="UniProtKB-KW"/>
</dbReference>
<dbReference type="InterPro" id="IPR036508">
    <property type="entry name" value="Chitin-bd_dom_sf"/>
</dbReference>
<keyword evidence="3" id="KW-0677">Repeat</keyword>
<organism evidence="7 8">
    <name type="scientific">Anopheles dirus</name>
    <dbReference type="NCBI Taxonomy" id="7168"/>
    <lineage>
        <taxon>Eukaryota</taxon>
        <taxon>Metazoa</taxon>
        <taxon>Ecdysozoa</taxon>
        <taxon>Arthropoda</taxon>
        <taxon>Hexapoda</taxon>
        <taxon>Insecta</taxon>
        <taxon>Pterygota</taxon>
        <taxon>Neoptera</taxon>
        <taxon>Endopterygota</taxon>
        <taxon>Diptera</taxon>
        <taxon>Nematocera</taxon>
        <taxon>Culicoidea</taxon>
        <taxon>Culicidae</taxon>
        <taxon>Anophelinae</taxon>
        <taxon>Anopheles</taxon>
    </lineage>
</organism>
<protein>
    <recommendedName>
        <fullName evidence="6">Chitin-binding type-2 domain-containing protein</fullName>
    </recommendedName>
</protein>
<dbReference type="SUPFAM" id="SSF57625">
    <property type="entry name" value="Invertebrate chitin-binding proteins"/>
    <property type="match status" value="3"/>
</dbReference>
<proteinExistence type="predicted"/>
<dbReference type="Proteomes" id="UP000075884">
    <property type="component" value="Unassembled WGS sequence"/>
</dbReference>
<dbReference type="PANTHER" id="PTHR23301">
    <property type="entry name" value="CHITIN BINDING PERITROPHIN-A"/>
    <property type="match status" value="1"/>
</dbReference>
<dbReference type="PANTHER" id="PTHR23301:SF0">
    <property type="entry name" value="CHITIN-BINDING TYPE-2 DOMAIN-CONTAINING PROTEIN-RELATED"/>
    <property type="match status" value="1"/>
</dbReference>
<sequence>MSKGDCVCEQKAPGTMLGSPTNCSEFYMCRTGRPVLFACPVDMYFDVDTSACGYEAFCAENDVLPDQDLTRPPGPQYTPIVAEPARLQANSGVCRGASTGSVRVDSTGCSAFFQCTKVGPLRLECPIGTLFDSNRMVCEAADLTSCAYAPVKPLAPAPSLPLIPQQPQQPAAGDELGKLLDAMCYGKKNGEKHAHPVNCSQYFLCNGRNKAQVLKCPNGTAYNKKRKICDFAHNVSC</sequence>
<dbReference type="PROSITE" id="PS50940">
    <property type="entry name" value="CHIT_BIND_II"/>
    <property type="match status" value="3"/>
</dbReference>
<evidence type="ECO:0000256" key="4">
    <source>
        <dbReference type="ARBA" id="ARBA00023157"/>
    </source>
</evidence>
<feature type="domain" description="Chitin-binding type-2" evidence="6">
    <location>
        <begin position="5"/>
        <end position="60"/>
    </location>
</feature>
<dbReference type="EnsemblMetazoa" id="ADIR009603-RA">
    <property type="protein sequence ID" value="ADIR009603-PA"/>
    <property type="gene ID" value="ADIR009603"/>
</dbReference>
<dbReference type="InterPro" id="IPR051940">
    <property type="entry name" value="Chitin_bind-dev_reg"/>
</dbReference>
<dbReference type="GO" id="GO:0005576">
    <property type="term" value="C:extracellular region"/>
    <property type="evidence" value="ECO:0007669"/>
    <property type="project" value="InterPro"/>
</dbReference>
<keyword evidence="4" id="KW-1015">Disulfide bond</keyword>
<dbReference type="STRING" id="7168.A0A182NPL8"/>
<evidence type="ECO:0000313" key="8">
    <source>
        <dbReference type="Proteomes" id="UP000075884"/>
    </source>
</evidence>
<dbReference type="Gene3D" id="2.170.140.10">
    <property type="entry name" value="Chitin binding domain"/>
    <property type="match status" value="3"/>
</dbReference>
<dbReference type="Pfam" id="PF01607">
    <property type="entry name" value="CBM_14"/>
    <property type="match status" value="3"/>
</dbReference>
<evidence type="ECO:0000313" key="7">
    <source>
        <dbReference type="EnsemblMetazoa" id="ADIR009603-PA"/>
    </source>
</evidence>
<feature type="domain" description="Chitin-binding type-2" evidence="6">
    <location>
        <begin position="91"/>
        <end position="148"/>
    </location>
</feature>
<dbReference type="VEuPathDB" id="VectorBase:ADIR009603"/>
<accession>A0A182NPL8</accession>
<keyword evidence="2" id="KW-0732">Signal</keyword>